<feature type="non-terminal residue" evidence="1">
    <location>
        <position position="1"/>
    </location>
</feature>
<gene>
    <name evidence="1" type="ORF">AFUS01_LOCUS42245</name>
</gene>
<reference evidence="1" key="1">
    <citation type="submission" date="2021-06" db="EMBL/GenBank/DDBJ databases">
        <authorList>
            <person name="Hodson N. C."/>
            <person name="Mongue J. A."/>
            <person name="Jaron S. K."/>
        </authorList>
    </citation>
    <scope>NUCLEOTIDE SEQUENCE</scope>
</reference>
<accession>A0A8J2M512</accession>
<evidence type="ECO:0000313" key="2">
    <source>
        <dbReference type="Proteomes" id="UP000708208"/>
    </source>
</evidence>
<evidence type="ECO:0000313" key="1">
    <source>
        <dbReference type="EMBL" id="CAG7832565.1"/>
    </source>
</evidence>
<keyword evidence="2" id="KW-1185">Reference proteome</keyword>
<proteinExistence type="predicted"/>
<dbReference type="EMBL" id="CAJVCH010565743">
    <property type="protein sequence ID" value="CAG7832565.1"/>
    <property type="molecule type" value="Genomic_DNA"/>
</dbReference>
<protein>
    <submittedName>
        <fullName evidence="1">Uncharacterized protein</fullName>
    </submittedName>
</protein>
<comment type="caution">
    <text evidence="1">The sequence shown here is derived from an EMBL/GenBank/DDBJ whole genome shotgun (WGS) entry which is preliminary data.</text>
</comment>
<dbReference type="Proteomes" id="UP000708208">
    <property type="component" value="Unassembled WGS sequence"/>
</dbReference>
<name>A0A8J2M512_9HEXA</name>
<organism evidence="1 2">
    <name type="scientific">Allacma fusca</name>
    <dbReference type="NCBI Taxonomy" id="39272"/>
    <lineage>
        <taxon>Eukaryota</taxon>
        <taxon>Metazoa</taxon>
        <taxon>Ecdysozoa</taxon>
        <taxon>Arthropoda</taxon>
        <taxon>Hexapoda</taxon>
        <taxon>Collembola</taxon>
        <taxon>Symphypleona</taxon>
        <taxon>Sminthuridae</taxon>
        <taxon>Allacma</taxon>
    </lineage>
</organism>
<sequence>HSVPSVGRLFHFVPFAISQLKVCALIASSVAMEDILLICYSGSKTRYIVLLGATVLV</sequence>
<dbReference type="AlphaFoldDB" id="A0A8J2M512"/>